<dbReference type="InterPro" id="IPR008492">
    <property type="entry name" value="Rv2714-like"/>
</dbReference>
<reference evidence="2" key="1">
    <citation type="submission" date="2023-11" db="EMBL/GenBank/DDBJ databases">
        <title>Scrofimicrobium hongkongense sp. nov., isolated from a patient with peritonitis.</title>
        <authorList>
            <person name="Lao H.Y."/>
            <person name="Wong A.Y.P."/>
            <person name="Ng T.L."/>
            <person name="Wong R.Y.L."/>
            <person name="Yau M.C.Y."/>
            <person name="Lam J.Y.W."/>
            <person name="Siu G.K.H."/>
        </authorList>
    </citation>
    <scope>NUCLEOTIDE SEQUENCE</scope>
    <source>
        <strain evidence="2">R131</strain>
    </source>
</reference>
<evidence type="ECO:0000313" key="2">
    <source>
        <dbReference type="EMBL" id="XBW07371.1"/>
    </source>
</evidence>
<dbReference type="Pfam" id="PF09754">
    <property type="entry name" value="PAC2"/>
    <property type="match status" value="1"/>
</dbReference>
<feature type="compositionally biased region" description="Acidic residues" evidence="1">
    <location>
        <begin position="314"/>
        <end position="328"/>
    </location>
</feature>
<dbReference type="SUPFAM" id="SSF159659">
    <property type="entry name" value="Cgl1923-like"/>
    <property type="match status" value="1"/>
</dbReference>
<feature type="region of interest" description="Disordered" evidence="1">
    <location>
        <begin position="265"/>
        <end position="347"/>
    </location>
</feature>
<protein>
    <submittedName>
        <fullName evidence="2">PAC2 family protein</fullName>
    </submittedName>
</protein>
<dbReference type="InterPro" id="IPR038389">
    <property type="entry name" value="PSMG2_sf"/>
</dbReference>
<organism evidence="2">
    <name type="scientific">Scrofimicrobium appendicitidis</name>
    <dbReference type="NCBI Taxonomy" id="3079930"/>
    <lineage>
        <taxon>Bacteria</taxon>
        <taxon>Bacillati</taxon>
        <taxon>Actinomycetota</taxon>
        <taxon>Actinomycetes</taxon>
        <taxon>Actinomycetales</taxon>
        <taxon>Actinomycetaceae</taxon>
        <taxon>Scrofimicrobium</taxon>
    </lineage>
</organism>
<dbReference type="Gene3D" id="3.40.50.10900">
    <property type="entry name" value="PAC-like subunit"/>
    <property type="match status" value="1"/>
</dbReference>
<evidence type="ECO:0000256" key="1">
    <source>
        <dbReference type="SAM" id="MobiDB-lite"/>
    </source>
</evidence>
<dbReference type="InterPro" id="IPR019151">
    <property type="entry name" value="Proteasome_assmbl_chaperone_2"/>
</dbReference>
<feature type="compositionally biased region" description="Basic and acidic residues" evidence="1">
    <location>
        <begin position="300"/>
        <end position="313"/>
    </location>
</feature>
<name>A0AAU7V5P1_9ACTO</name>
<dbReference type="AlphaFoldDB" id="A0AAU7V5P1"/>
<proteinExistence type="predicted"/>
<feature type="compositionally biased region" description="Low complexity" evidence="1">
    <location>
        <begin position="265"/>
        <end position="278"/>
    </location>
</feature>
<dbReference type="KEGG" id="sapp:SAC06_06885"/>
<dbReference type="EMBL" id="CP138335">
    <property type="protein sequence ID" value="XBW07371.1"/>
    <property type="molecule type" value="Genomic_DNA"/>
</dbReference>
<sequence>METEKLYTDGPLAGAKAPIMITHFDGAMDAGSTGALSVVQLLSNLSPRRVATFDSDRLIDYRSHRPMMMVENWVTREVVAPEIALDLVHDDTGTPVLILHGPEPDSRWETFTQNVAELARKAGVEVMVSLYGFPAAVPHTRPVSVHVQSTDEDLVPQQGSLLGSWQLPAPLSHFLQYRLSGQNLHGITLYAAVPYYMAEGAFPRGASALLRRLSEMTDLSLPIGDLEQGADADADQVDTLVAQNPEVLRTIEALEVHYDQMAAAPNSPLSSNSTALLSMPAPDEPKDKDSESVAEALGDAIEKYLRAQTKTEEGEGSPEELDASDEAEPGPKHAAPRAWEQDRGLED</sequence>
<gene>
    <name evidence="2" type="ORF">SAC06_06885</name>
</gene>
<dbReference type="PIRSF" id="PIRSF028754">
    <property type="entry name" value="UCP028754"/>
    <property type="match status" value="1"/>
</dbReference>
<dbReference type="RefSeq" id="WP_350257577.1">
    <property type="nucleotide sequence ID" value="NZ_CP138335.1"/>
</dbReference>
<accession>A0AAU7V5P1</accession>